<accession>A0A0A9ANI0</accession>
<dbReference type="AlphaFoldDB" id="A0A0A9ANI0"/>
<sequence>MIGRMPRRCALLDDLQLSATGLEAILYCCAMRSSCF</sequence>
<organism evidence="1">
    <name type="scientific">Arundo donax</name>
    <name type="common">Giant reed</name>
    <name type="synonym">Donax arundinaceus</name>
    <dbReference type="NCBI Taxonomy" id="35708"/>
    <lineage>
        <taxon>Eukaryota</taxon>
        <taxon>Viridiplantae</taxon>
        <taxon>Streptophyta</taxon>
        <taxon>Embryophyta</taxon>
        <taxon>Tracheophyta</taxon>
        <taxon>Spermatophyta</taxon>
        <taxon>Magnoliopsida</taxon>
        <taxon>Liliopsida</taxon>
        <taxon>Poales</taxon>
        <taxon>Poaceae</taxon>
        <taxon>PACMAD clade</taxon>
        <taxon>Arundinoideae</taxon>
        <taxon>Arundineae</taxon>
        <taxon>Arundo</taxon>
    </lineage>
</organism>
<evidence type="ECO:0000313" key="1">
    <source>
        <dbReference type="EMBL" id="JAD53294.1"/>
    </source>
</evidence>
<proteinExistence type="predicted"/>
<reference evidence="1" key="2">
    <citation type="journal article" date="2015" name="Data Brief">
        <title>Shoot transcriptome of the giant reed, Arundo donax.</title>
        <authorList>
            <person name="Barrero R.A."/>
            <person name="Guerrero F.D."/>
            <person name="Moolhuijzen P."/>
            <person name="Goolsby J.A."/>
            <person name="Tidwell J."/>
            <person name="Bellgard S.E."/>
            <person name="Bellgard M.I."/>
        </authorList>
    </citation>
    <scope>NUCLEOTIDE SEQUENCE</scope>
    <source>
        <tissue evidence="1">Shoot tissue taken approximately 20 cm above the soil surface</tissue>
    </source>
</reference>
<reference evidence="1" key="1">
    <citation type="submission" date="2014-09" db="EMBL/GenBank/DDBJ databases">
        <authorList>
            <person name="Magalhaes I.L.F."/>
            <person name="Oliveira U."/>
            <person name="Santos F.R."/>
            <person name="Vidigal T.H.D.A."/>
            <person name="Brescovit A.D."/>
            <person name="Santos A.J."/>
        </authorList>
    </citation>
    <scope>NUCLEOTIDE SEQUENCE</scope>
    <source>
        <tissue evidence="1">Shoot tissue taken approximately 20 cm above the soil surface</tissue>
    </source>
</reference>
<dbReference type="EMBL" id="GBRH01244601">
    <property type="protein sequence ID" value="JAD53294.1"/>
    <property type="molecule type" value="Transcribed_RNA"/>
</dbReference>
<protein>
    <submittedName>
        <fullName evidence="1">Uncharacterized protein</fullName>
    </submittedName>
</protein>
<name>A0A0A9ANI0_ARUDO</name>